<dbReference type="InterPro" id="IPR011701">
    <property type="entry name" value="MFS"/>
</dbReference>
<dbReference type="InterPro" id="IPR036259">
    <property type="entry name" value="MFS_trans_sf"/>
</dbReference>
<evidence type="ECO:0000256" key="4">
    <source>
        <dbReference type="ARBA" id="ARBA00023136"/>
    </source>
</evidence>
<comment type="subcellular location">
    <subcellularLocation>
        <location evidence="1">Membrane</location>
        <topology evidence="1">Multi-pass membrane protein</topology>
    </subcellularLocation>
</comment>
<dbReference type="FunCoup" id="A0A7R8YLN9">
    <property type="interactions" value="6"/>
</dbReference>
<feature type="transmembrane region" description="Helical" evidence="5">
    <location>
        <begin position="410"/>
        <end position="430"/>
    </location>
</feature>
<dbReference type="GO" id="GO:0022857">
    <property type="term" value="F:transmembrane transporter activity"/>
    <property type="evidence" value="ECO:0007669"/>
    <property type="project" value="InterPro"/>
</dbReference>
<sequence>MAETQQNNEVNVKIGIIKKLWQLRKHLLLEPLLVCAILPLGMLSVTNLNFNLDKACRVNLGYDTAICESMLEKQLNNINCNGIEFGNTPDALQAYKTNEDGVLILDLNYTVCKAEMESQKEVTNINAIREPIASIFPIIVILFAGGWSDRSGLRKPCMVFPVIGEIISLSAHIISSIWMNTIPMEVCAVIEKVVPSMFGGQTLLTIGVLSYITETTTEENRAFRFGVFTVIVNITLLIGISLSGVMYNLLGYLNIYILASTIFLAAVAYLLFFIPEIKSKQAAESYPYNVSDEWFDMPMETTKSFYSLEPNKKKRNIFVDFFDPTSAYDCFEVVFRKREFNGRLLLILFVILSLLISAPNDKDYVYMFTMKNLMWNGDMYSMYLTFSMMINLAGTVIMTLLFIKVFKMSNAFAGFCASFLSIISNLATAFSTTTAAFYIAQVINMFAFCKEIMINAIISSCITKEEIGRVYSVQGIIKAVCGFLLPLLYARIYSTTMEKAPGSIFLFSEVFIVPATILFLVIYVLIKRQNRLIKKSKNESEQTSVCEADPDIEVTRF</sequence>
<feature type="transmembrane region" description="Helical" evidence="5">
    <location>
        <begin position="131"/>
        <end position="147"/>
    </location>
</feature>
<dbReference type="InParanoid" id="A0A7R8YLN9"/>
<dbReference type="AlphaFoldDB" id="A0A7R8YLN9"/>
<dbReference type="EMBL" id="LR899009">
    <property type="protein sequence ID" value="CAD7077736.1"/>
    <property type="molecule type" value="Genomic_DNA"/>
</dbReference>
<feature type="transmembrane region" description="Helical" evidence="5">
    <location>
        <begin position="253"/>
        <end position="274"/>
    </location>
</feature>
<feature type="transmembrane region" description="Helical" evidence="5">
    <location>
        <begin position="193"/>
        <end position="213"/>
    </location>
</feature>
<evidence type="ECO:0000256" key="3">
    <source>
        <dbReference type="ARBA" id="ARBA00022989"/>
    </source>
</evidence>
<keyword evidence="7" id="KW-1185">Reference proteome</keyword>
<gene>
    <name evidence="6" type="ORF">HERILL_LOCUS1056</name>
</gene>
<dbReference type="Pfam" id="PF07690">
    <property type="entry name" value="MFS_1"/>
    <property type="match status" value="1"/>
</dbReference>
<dbReference type="GO" id="GO:0016020">
    <property type="term" value="C:membrane"/>
    <property type="evidence" value="ECO:0007669"/>
    <property type="project" value="UniProtKB-SubCell"/>
</dbReference>
<evidence type="ECO:0000256" key="2">
    <source>
        <dbReference type="ARBA" id="ARBA00022692"/>
    </source>
</evidence>
<name>A0A7R8YLN9_HERIL</name>
<evidence type="ECO:0000313" key="7">
    <source>
        <dbReference type="Proteomes" id="UP000594454"/>
    </source>
</evidence>
<proteinExistence type="predicted"/>
<feature type="transmembrane region" description="Helical" evidence="5">
    <location>
        <begin position="225"/>
        <end position="247"/>
    </location>
</feature>
<evidence type="ECO:0000256" key="5">
    <source>
        <dbReference type="SAM" id="Phobius"/>
    </source>
</evidence>
<feature type="transmembrane region" description="Helical" evidence="5">
    <location>
        <begin position="436"/>
        <end position="458"/>
    </location>
</feature>
<dbReference type="PANTHER" id="PTHR23507">
    <property type="entry name" value="ZGC:174356"/>
    <property type="match status" value="1"/>
</dbReference>
<dbReference type="OrthoDB" id="3026777at2759"/>
<accession>A0A7R8YLN9</accession>
<feature type="transmembrane region" description="Helical" evidence="5">
    <location>
        <begin position="504"/>
        <end position="526"/>
    </location>
</feature>
<dbReference type="Gene3D" id="1.20.1250.20">
    <property type="entry name" value="MFS general substrate transporter like domains"/>
    <property type="match status" value="1"/>
</dbReference>
<feature type="transmembrane region" description="Helical" evidence="5">
    <location>
        <begin position="344"/>
        <end position="360"/>
    </location>
</feature>
<dbReference type="OMA" id="CKEIMIN"/>
<protein>
    <submittedName>
        <fullName evidence="6">Uncharacterized protein</fullName>
    </submittedName>
</protein>
<keyword evidence="4 5" id="KW-0472">Membrane</keyword>
<keyword evidence="3 5" id="KW-1133">Transmembrane helix</keyword>
<feature type="transmembrane region" description="Helical" evidence="5">
    <location>
        <begin position="159"/>
        <end position="181"/>
    </location>
</feature>
<dbReference type="SUPFAM" id="SSF103473">
    <property type="entry name" value="MFS general substrate transporter"/>
    <property type="match status" value="1"/>
</dbReference>
<evidence type="ECO:0000256" key="1">
    <source>
        <dbReference type="ARBA" id="ARBA00004141"/>
    </source>
</evidence>
<evidence type="ECO:0000313" key="6">
    <source>
        <dbReference type="EMBL" id="CAD7077736.1"/>
    </source>
</evidence>
<reference evidence="6 7" key="1">
    <citation type="submission" date="2020-11" db="EMBL/GenBank/DDBJ databases">
        <authorList>
            <person name="Wallbank WR R."/>
            <person name="Pardo Diaz C."/>
            <person name="Kozak K."/>
            <person name="Martin S."/>
            <person name="Jiggins C."/>
            <person name="Moest M."/>
            <person name="Warren A I."/>
            <person name="Generalovic N T."/>
            <person name="Byers J.R.P. K."/>
            <person name="Montejo-Kovacevich G."/>
            <person name="Yen C E."/>
        </authorList>
    </citation>
    <scope>NUCLEOTIDE SEQUENCE [LARGE SCALE GENOMIC DNA]</scope>
</reference>
<feature type="transmembrane region" description="Helical" evidence="5">
    <location>
        <begin position="27"/>
        <end position="45"/>
    </location>
</feature>
<feature type="transmembrane region" description="Helical" evidence="5">
    <location>
        <begin position="380"/>
        <end position="403"/>
    </location>
</feature>
<dbReference type="Proteomes" id="UP000594454">
    <property type="component" value="Chromosome 1"/>
</dbReference>
<organism evidence="6 7">
    <name type="scientific">Hermetia illucens</name>
    <name type="common">Black soldier fly</name>
    <dbReference type="NCBI Taxonomy" id="343691"/>
    <lineage>
        <taxon>Eukaryota</taxon>
        <taxon>Metazoa</taxon>
        <taxon>Ecdysozoa</taxon>
        <taxon>Arthropoda</taxon>
        <taxon>Hexapoda</taxon>
        <taxon>Insecta</taxon>
        <taxon>Pterygota</taxon>
        <taxon>Neoptera</taxon>
        <taxon>Endopterygota</taxon>
        <taxon>Diptera</taxon>
        <taxon>Brachycera</taxon>
        <taxon>Stratiomyomorpha</taxon>
        <taxon>Stratiomyidae</taxon>
        <taxon>Hermetiinae</taxon>
        <taxon>Hermetia</taxon>
    </lineage>
</organism>
<dbReference type="PANTHER" id="PTHR23507:SF1">
    <property type="entry name" value="FI18259P1-RELATED"/>
    <property type="match status" value="1"/>
</dbReference>
<feature type="transmembrane region" description="Helical" evidence="5">
    <location>
        <begin position="470"/>
        <end position="492"/>
    </location>
</feature>
<keyword evidence="2 5" id="KW-0812">Transmembrane</keyword>